<protein>
    <submittedName>
        <fullName evidence="1">Uncharacterized protein</fullName>
    </submittedName>
</protein>
<organism evidence="1 2">
    <name type="scientific">Portunus trituberculatus</name>
    <name type="common">Swimming crab</name>
    <name type="synonym">Neptunus trituberculatus</name>
    <dbReference type="NCBI Taxonomy" id="210409"/>
    <lineage>
        <taxon>Eukaryota</taxon>
        <taxon>Metazoa</taxon>
        <taxon>Ecdysozoa</taxon>
        <taxon>Arthropoda</taxon>
        <taxon>Crustacea</taxon>
        <taxon>Multicrustacea</taxon>
        <taxon>Malacostraca</taxon>
        <taxon>Eumalacostraca</taxon>
        <taxon>Eucarida</taxon>
        <taxon>Decapoda</taxon>
        <taxon>Pleocyemata</taxon>
        <taxon>Brachyura</taxon>
        <taxon>Eubrachyura</taxon>
        <taxon>Portunoidea</taxon>
        <taxon>Portunidae</taxon>
        <taxon>Portuninae</taxon>
        <taxon>Portunus</taxon>
    </lineage>
</organism>
<accession>A0A5B7JTR4</accession>
<sequence length="41" mass="4793">MASPHTVSLQMLLRLCQLIYFLGQSQMRHQHGNIPAMLQWI</sequence>
<evidence type="ECO:0000313" key="2">
    <source>
        <dbReference type="Proteomes" id="UP000324222"/>
    </source>
</evidence>
<proteinExistence type="predicted"/>
<keyword evidence="2" id="KW-1185">Reference proteome</keyword>
<reference evidence="1 2" key="1">
    <citation type="submission" date="2019-05" db="EMBL/GenBank/DDBJ databases">
        <title>Another draft genome of Portunus trituberculatus and its Hox gene families provides insights of decapod evolution.</title>
        <authorList>
            <person name="Jeong J.-H."/>
            <person name="Song I."/>
            <person name="Kim S."/>
            <person name="Choi T."/>
            <person name="Kim D."/>
            <person name="Ryu S."/>
            <person name="Kim W."/>
        </authorList>
    </citation>
    <scope>NUCLEOTIDE SEQUENCE [LARGE SCALE GENOMIC DNA]</scope>
    <source>
        <tissue evidence="1">Muscle</tissue>
    </source>
</reference>
<dbReference type="Proteomes" id="UP000324222">
    <property type="component" value="Unassembled WGS sequence"/>
</dbReference>
<evidence type="ECO:0000313" key="1">
    <source>
        <dbReference type="EMBL" id="MPC95714.1"/>
    </source>
</evidence>
<dbReference type="EMBL" id="VSRR010103267">
    <property type="protein sequence ID" value="MPC95714.1"/>
    <property type="molecule type" value="Genomic_DNA"/>
</dbReference>
<gene>
    <name evidence="1" type="ORF">E2C01_090938</name>
</gene>
<name>A0A5B7JTR4_PORTR</name>
<comment type="caution">
    <text evidence="1">The sequence shown here is derived from an EMBL/GenBank/DDBJ whole genome shotgun (WGS) entry which is preliminary data.</text>
</comment>
<dbReference type="AlphaFoldDB" id="A0A5B7JTR4"/>